<dbReference type="Pfam" id="PF13967">
    <property type="entry name" value="RSN1_TM"/>
    <property type="match status" value="1"/>
</dbReference>
<keyword evidence="3" id="KW-0813">Transport</keyword>
<sequence length="1137" mass="131931">MSDVAVEDWEVKDSSIKGVAMQLVLSAVMTSAFVTVFIILRNTSLGKPVYSPRIINIQEESPPFSKKAIDWLKSLFKYDDSFILDNISLDAVMLMNFYRMGIYVCLIGSLTICPILASLDYFSHTKDTLTRVVNGTQDDSNSLSNRSFHYDNQINLNQINMVRQEEYDVFYHFKRNNDTEDAFPNEDVDEEPTDGLDAIGNYTEEYTLGLNMSIQVFSIANVPDGSLVFIAHSACCYFFSFVVMFFLWRNYKIYAQYYKETIRKGGLIRMRAIKTEVLQSKTVMIRNIPSNLQDKYSLIDWFNNLKVGKVDDIHIIYEANAKLTNAINKRRNNLYNLEKAYLAYKKNIDKNAQEKNFIRKFIEKKVLKKFPNALNNLFNPGGNQKEEESDPEYQRKKELRKLRPSHFTGTLFPLNGKFVDSISTYEANIEKYTKQIKQLRNEEKEKEDNKDDKKRAYTAFVTFKDTRAAHIVSQLSLYTSDNKNTMYCIAAPNPTNLQWENLHDRIEKKQSMSTAISVALFFMCIFYMVPVHFILAFTELEKLQEIEFLRDFIQKITQYELVDVFFRSLLPTILINVLLSLVPTIIYLLTKFEYFEAISMREKSFLKKYYLFILFNVLFICTLSKTFWGVLENAINDPKSIITLLGEQLPKGANFFILFIIYRIQSPANDLAALAGIVIGWLKRKFIFKTKRQIWDYEHTTIPLNYGLVYPMPLLIFTIILVYSCISSFILIPGVLYFFFNYLNQKNHILYINVKQWENNGVYYNLIFNRIIFALLVSQLTLVGMFWIKENGNISTSLIPLVIITIIFYKYCQNTFADIHKNTPIDQFTDGQNFSNCKSALLTSTYENLEKDKNNCIVRRTSSQVSLSKEDLKNCMQEAIDSNLRDRDMIQYLKGQLDSLVNSEKFKNDNESNNYLQVPQKSVKMPELDYLNHKKDTQFSNSSILRNPENNYGASEYIYITAQKNRKAPQYSCLAESELPQIPEYYLEAEYDHPDMTSKLYTPWIPDGLDESLIERSEENIAVDNNNESAVIDINDKNQENDKDKDNENRVINIDDDDDDDDDDKPLTNDITSKPLELKEGKSENLVVDVNNNNNVEDESDENIYLSLPNTAIPESPLNNIDNQGKRGTVYLDLQSN</sequence>
<feature type="transmembrane region" description="Helical" evidence="9">
    <location>
        <begin position="20"/>
        <end position="40"/>
    </location>
</feature>
<proteinExistence type="inferred from homology"/>
<feature type="coiled-coil region" evidence="7">
    <location>
        <begin position="422"/>
        <end position="456"/>
    </location>
</feature>
<name>A0A1Y1VLG4_9FUNG</name>
<feature type="transmembrane region" description="Helical" evidence="9">
    <location>
        <begin position="569"/>
        <end position="589"/>
    </location>
</feature>
<feature type="domain" description="CSC1/OSCA1-like N-terminal transmembrane" evidence="11">
    <location>
        <begin position="20"/>
        <end position="136"/>
    </location>
</feature>
<dbReference type="Pfam" id="PF14703">
    <property type="entry name" value="PHM7_cyt"/>
    <property type="match status" value="1"/>
</dbReference>
<dbReference type="STRING" id="1754191.A0A1Y1VLG4"/>
<keyword evidence="14" id="KW-1185">Reference proteome</keyword>
<accession>A0A1Y1VLG4</accession>
<keyword evidence="4 9" id="KW-0812">Transmembrane</keyword>
<organism evidence="13 14">
    <name type="scientific">Piromyces finnis</name>
    <dbReference type="NCBI Taxonomy" id="1754191"/>
    <lineage>
        <taxon>Eukaryota</taxon>
        <taxon>Fungi</taxon>
        <taxon>Fungi incertae sedis</taxon>
        <taxon>Chytridiomycota</taxon>
        <taxon>Chytridiomycota incertae sedis</taxon>
        <taxon>Neocallimastigomycetes</taxon>
        <taxon>Neocallimastigales</taxon>
        <taxon>Neocallimastigaceae</taxon>
        <taxon>Piromyces</taxon>
    </lineage>
</organism>
<feature type="transmembrane region" description="Helical" evidence="9">
    <location>
        <begin position="100"/>
        <end position="119"/>
    </location>
</feature>
<comment type="similarity">
    <text evidence="2">Belongs to the CSC1 (TC 1.A.17) family.</text>
</comment>
<dbReference type="AlphaFoldDB" id="A0A1Y1VLG4"/>
<dbReference type="EMBL" id="MCFH01000003">
    <property type="protein sequence ID" value="ORX59307.1"/>
    <property type="molecule type" value="Genomic_DNA"/>
</dbReference>
<feature type="compositionally biased region" description="Acidic residues" evidence="8">
    <location>
        <begin position="1054"/>
        <end position="1064"/>
    </location>
</feature>
<feature type="transmembrane region" description="Helical" evidence="9">
    <location>
        <begin position="227"/>
        <end position="248"/>
    </location>
</feature>
<evidence type="ECO:0000256" key="6">
    <source>
        <dbReference type="ARBA" id="ARBA00023136"/>
    </source>
</evidence>
<feature type="transmembrane region" description="Helical" evidence="9">
    <location>
        <begin position="794"/>
        <end position="812"/>
    </location>
</feature>
<evidence type="ECO:0000313" key="13">
    <source>
        <dbReference type="EMBL" id="ORX59307.1"/>
    </source>
</evidence>
<evidence type="ECO:0000256" key="2">
    <source>
        <dbReference type="ARBA" id="ARBA00007779"/>
    </source>
</evidence>
<dbReference type="Proteomes" id="UP000193719">
    <property type="component" value="Unassembled WGS sequence"/>
</dbReference>
<dbReference type="GO" id="GO:0005227">
    <property type="term" value="F:calcium-activated cation channel activity"/>
    <property type="evidence" value="ECO:0007669"/>
    <property type="project" value="InterPro"/>
</dbReference>
<evidence type="ECO:0000259" key="10">
    <source>
        <dbReference type="Pfam" id="PF02714"/>
    </source>
</evidence>
<feature type="transmembrane region" description="Helical" evidence="9">
    <location>
        <begin position="761"/>
        <end position="788"/>
    </location>
</feature>
<evidence type="ECO:0000256" key="8">
    <source>
        <dbReference type="SAM" id="MobiDB-lite"/>
    </source>
</evidence>
<dbReference type="InterPro" id="IPR027815">
    <property type="entry name" value="CSC1/OSCA1-like_cyt"/>
</dbReference>
<feature type="region of interest" description="Disordered" evidence="8">
    <location>
        <begin position="1020"/>
        <end position="1072"/>
    </location>
</feature>
<feature type="transmembrane region" description="Helical" evidence="9">
    <location>
        <begin position="714"/>
        <end position="740"/>
    </location>
</feature>
<reference evidence="13 14" key="2">
    <citation type="submission" date="2016-08" db="EMBL/GenBank/DDBJ databases">
        <title>Pervasive Adenine N6-methylation of Active Genes in Fungi.</title>
        <authorList>
            <consortium name="DOE Joint Genome Institute"/>
            <person name="Mondo S.J."/>
            <person name="Dannebaum R.O."/>
            <person name="Kuo R.C."/>
            <person name="Labutti K."/>
            <person name="Haridas S."/>
            <person name="Kuo A."/>
            <person name="Salamov A."/>
            <person name="Ahrendt S.R."/>
            <person name="Lipzen A."/>
            <person name="Sullivan W."/>
            <person name="Andreopoulos W.B."/>
            <person name="Clum A."/>
            <person name="Lindquist E."/>
            <person name="Daum C."/>
            <person name="Ramamoorthy G.K."/>
            <person name="Gryganskyi A."/>
            <person name="Culley D."/>
            <person name="Magnuson J.K."/>
            <person name="James T.Y."/>
            <person name="O'Malley M.A."/>
            <person name="Stajich J.E."/>
            <person name="Spatafora J.W."/>
            <person name="Visel A."/>
            <person name="Grigoriev I.V."/>
        </authorList>
    </citation>
    <scope>NUCLEOTIDE SEQUENCE [LARGE SCALE GENOMIC DNA]</scope>
    <source>
        <strain evidence="14">finn</strain>
    </source>
</reference>
<dbReference type="GO" id="GO:0005886">
    <property type="term" value="C:plasma membrane"/>
    <property type="evidence" value="ECO:0007669"/>
    <property type="project" value="TreeGrafter"/>
</dbReference>
<feature type="transmembrane region" description="Helical" evidence="9">
    <location>
        <begin position="515"/>
        <end position="535"/>
    </location>
</feature>
<dbReference type="OrthoDB" id="1689567at2759"/>
<evidence type="ECO:0000256" key="5">
    <source>
        <dbReference type="ARBA" id="ARBA00022989"/>
    </source>
</evidence>
<gene>
    <name evidence="13" type="ORF">BCR36DRAFT_317397</name>
</gene>
<evidence type="ECO:0000259" key="11">
    <source>
        <dbReference type="Pfam" id="PF13967"/>
    </source>
</evidence>
<evidence type="ECO:0000256" key="7">
    <source>
        <dbReference type="SAM" id="Coils"/>
    </source>
</evidence>
<comment type="subcellular location">
    <subcellularLocation>
        <location evidence="1">Membrane</location>
        <topology evidence="1">Multi-pass membrane protein</topology>
    </subcellularLocation>
</comment>
<comment type="caution">
    <text evidence="13">The sequence shown here is derived from an EMBL/GenBank/DDBJ whole genome shotgun (WGS) entry which is preliminary data.</text>
</comment>
<feature type="domain" description="CSC1/OSCA1-like 7TM region" evidence="10">
    <location>
        <begin position="514"/>
        <end position="786"/>
    </location>
</feature>
<evidence type="ECO:0000313" key="14">
    <source>
        <dbReference type="Proteomes" id="UP000193719"/>
    </source>
</evidence>
<evidence type="ECO:0000256" key="3">
    <source>
        <dbReference type="ARBA" id="ARBA00022448"/>
    </source>
</evidence>
<dbReference type="PANTHER" id="PTHR13018:SF5">
    <property type="entry name" value="RE44586P"/>
    <property type="match status" value="1"/>
</dbReference>
<keyword evidence="5 9" id="KW-1133">Transmembrane helix</keyword>
<keyword evidence="6 9" id="KW-0472">Membrane</keyword>
<dbReference type="Pfam" id="PF02714">
    <property type="entry name" value="RSN1_7TM"/>
    <property type="match status" value="1"/>
</dbReference>
<dbReference type="PANTHER" id="PTHR13018">
    <property type="entry name" value="PROBABLE MEMBRANE PROTEIN DUF221-RELATED"/>
    <property type="match status" value="1"/>
</dbReference>
<dbReference type="InterPro" id="IPR032880">
    <property type="entry name" value="CSC1/OSCA1-like_N"/>
</dbReference>
<evidence type="ECO:0000256" key="1">
    <source>
        <dbReference type="ARBA" id="ARBA00004141"/>
    </source>
</evidence>
<evidence type="ECO:0000256" key="4">
    <source>
        <dbReference type="ARBA" id="ARBA00022692"/>
    </source>
</evidence>
<dbReference type="InterPro" id="IPR045122">
    <property type="entry name" value="Csc1-like"/>
</dbReference>
<evidence type="ECO:0000259" key="12">
    <source>
        <dbReference type="Pfam" id="PF14703"/>
    </source>
</evidence>
<feature type="transmembrane region" description="Helical" evidence="9">
    <location>
        <begin position="609"/>
        <end position="631"/>
    </location>
</feature>
<feature type="compositionally biased region" description="Basic and acidic residues" evidence="8">
    <location>
        <begin position="1034"/>
        <end position="1049"/>
    </location>
</feature>
<reference evidence="13 14" key="1">
    <citation type="submission" date="2016-08" db="EMBL/GenBank/DDBJ databases">
        <title>Genomes of anaerobic fungi encode conserved fungal cellulosomes for biomass hydrolysis.</title>
        <authorList>
            <consortium name="DOE Joint Genome Institute"/>
            <person name="Haitjema C.H."/>
            <person name="Gilmore S.P."/>
            <person name="Henske J.K."/>
            <person name="Solomon K.V."/>
            <person name="De Groot R."/>
            <person name="Kuo A."/>
            <person name="Mondo S.J."/>
            <person name="Salamov A.A."/>
            <person name="Labutti K."/>
            <person name="Zhao Z."/>
            <person name="Chiniquy J."/>
            <person name="Barry K."/>
            <person name="Brewer H.M."/>
            <person name="Purvine S.O."/>
            <person name="Wright A.T."/>
            <person name="Boxma B."/>
            <person name="Van Alen T."/>
            <person name="Hackstein J.H."/>
            <person name="Baker S.E."/>
            <person name="Grigoriev I.V."/>
            <person name="O'Malley M.A."/>
        </authorList>
    </citation>
    <scope>NUCLEOTIDE SEQUENCE [LARGE SCALE GENOMIC DNA]</scope>
    <source>
        <strain evidence="14">finn</strain>
    </source>
</reference>
<evidence type="ECO:0000256" key="9">
    <source>
        <dbReference type="SAM" id="Phobius"/>
    </source>
</evidence>
<keyword evidence="7" id="KW-0175">Coiled coil</keyword>
<dbReference type="InterPro" id="IPR003864">
    <property type="entry name" value="CSC1/OSCA1-like_7TM"/>
</dbReference>
<feature type="domain" description="CSC1/OSCA1-like cytosolic" evidence="12">
    <location>
        <begin position="280"/>
        <end position="501"/>
    </location>
</feature>
<protein>
    <submittedName>
        <fullName evidence="13">DUF221-domain-containing protein</fullName>
    </submittedName>
</protein>